<accession>A0AAV8ULZ4</accession>
<dbReference type="GO" id="GO:0019888">
    <property type="term" value="F:protein phosphatase regulator activity"/>
    <property type="evidence" value="ECO:0007669"/>
    <property type="project" value="TreeGrafter"/>
</dbReference>
<feature type="compositionally biased region" description="Low complexity" evidence="3">
    <location>
        <begin position="26"/>
        <end position="38"/>
    </location>
</feature>
<comment type="caution">
    <text evidence="5">The sequence shown here is derived from an EMBL/GenBank/DDBJ whole genome shotgun (WGS) entry which is preliminary data.</text>
</comment>
<proteinExistence type="predicted"/>
<dbReference type="Pfam" id="PF17958">
    <property type="entry name" value="EF-hand_13"/>
    <property type="match status" value="1"/>
</dbReference>
<dbReference type="Gene3D" id="1.10.238.10">
    <property type="entry name" value="EF-hand"/>
    <property type="match status" value="1"/>
</dbReference>
<dbReference type="Proteomes" id="UP001157974">
    <property type="component" value="Unassembled WGS sequence"/>
</dbReference>
<dbReference type="PROSITE" id="PS50222">
    <property type="entry name" value="EF_HAND_2"/>
    <property type="match status" value="1"/>
</dbReference>
<dbReference type="FunFam" id="1.10.238.10:FF:000025">
    <property type="entry name" value="serine/threonine-protein phosphatase 2A regulatory subunit B'' subunit alpha"/>
    <property type="match status" value="1"/>
</dbReference>
<dbReference type="EMBL" id="JAMWBK010000009">
    <property type="protein sequence ID" value="KAJ8902297.1"/>
    <property type="molecule type" value="Genomic_DNA"/>
</dbReference>
<evidence type="ECO:0000256" key="3">
    <source>
        <dbReference type="SAM" id="MobiDB-lite"/>
    </source>
</evidence>
<evidence type="ECO:0000256" key="1">
    <source>
        <dbReference type="ARBA" id="ARBA00022723"/>
    </source>
</evidence>
<gene>
    <name evidence="5" type="ORF">NDN08_006704</name>
</gene>
<dbReference type="GO" id="GO:0000159">
    <property type="term" value="C:protein phosphatase type 2A complex"/>
    <property type="evidence" value="ECO:0007669"/>
    <property type="project" value="TreeGrafter"/>
</dbReference>
<name>A0AAV8ULZ4_9RHOD</name>
<organism evidence="5 6">
    <name type="scientific">Rhodosorus marinus</name>
    <dbReference type="NCBI Taxonomy" id="101924"/>
    <lineage>
        <taxon>Eukaryota</taxon>
        <taxon>Rhodophyta</taxon>
        <taxon>Stylonematophyceae</taxon>
        <taxon>Stylonematales</taxon>
        <taxon>Stylonemataceae</taxon>
        <taxon>Rhodosorus</taxon>
    </lineage>
</organism>
<evidence type="ECO:0000313" key="6">
    <source>
        <dbReference type="Proteomes" id="UP001157974"/>
    </source>
</evidence>
<dbReference type="InterPro" id="IPR011992">
    <property type="entry name" value="EF-hand-dom_pair"/>
</dbReference>
<dbReference type="InterPro" id="IPR018247">
    <property type="entry name" value="EF_Hand_1_Ca_BS"/>
</dbReference>
<evidence type="ECO:0000313" key="5">
    <source>
        <dbReference type="EMBL" id="KAJ8902297.1"/>
    </source>
</evidence>
<evidence type="ECO:0000256" key="2">
    <source>
        <dbReference type="ARBA" id="ARBA00022837"/>
    </source>
</evidence>
<dbReference type="GO" id="GO:0005509">
    <property type="term" value="F:calcium ion binding"/>
    <property type="evidence" value="ECO:0007669"/>
    <property type="project" value="InterPro"/>
</dbReference>
<keyword evidence="2" id="KW-0106">Calcium</keyword>
<dbReference type="AlphaFoldDB" id="A0AAV8ULZ4"/>
<feature type="domain" description="EF-hand" evidence="4">
    <location>
        <begin position="475"/>
        <end position="510"/>
    </location>
</feature>
<dbReference type="Pfam" id="PF13499">
    <property type="entry name" value="EF-hand_7"/>
    <property type="match status" value="1"/>
</dbReference>
<dbReference type="InterPro" id="IPR002048">
    <property type="entry name" value="EF_hand_dom"/>
</dbReference>
<dbReference type="SUPFAM" id="SSF47473">
    <property type="entry name" value="EF-hand"/>
    <property type="match status" value="1"/>
</dbReference>
<keyword evidence="6" id="KW-1185">Reference proteome</keyword>
<sequence>MSSSSVNGVSSMIGRLDLDLRDSGSAEDCSSGSEEESGLQSFEKVVGDLQLCDVLPKAKMKLSELYCTWASAEDTRKLVEVVVENDDIKKEPSSSPGFHPVPRGQIRSPTIEATVSSTSRPIPKSPVAKLIRSTVVFPSSPTIGVAQTAPNRGKKVSPLVAEPLVLKTLSDSPPPFILLDSDLEQTLAERSPSPFRRKTQLPQFYFANGKVAGDSEAAERRAMKAAFDGCEYRSESEALIGEDEVRTLMNEVVGLPSFLAEVVFEGCHAWRPTDSPRESLVIDTKAFRKLYDDSLAGFPTHRRLFHLLRFNKYETFLRREHLQRVVDLVLVQHTGLNFLESTPQFQVRYLETVLERIFYKCAKRNPNRLYPKELEQGGLLAAMRKIDTDEDINSERDFFSYEHFYVLFCRFWEIDTDHDMHIDSEDLLSYGGHALSCRIVERIFAGVARPVADPSNSVMSYTDFVWFCLSEEDKTSERALEYWFQCIDLDGDGIITLFDMEYFYEEQIHRMECLGHEPITFVNVVNQLLDMLEPWSSTVIITKDVLRRSKQQSAFFNVLFNINKLFALEGKDLRTIRQVRETPDLTDWDRFALFEYHRLSAEEEETETVESIVF</sequence>
<dbReference type="Gene3D" id="1.10.238.220">
    <property type="match status" value="1"/>
</dbReference>
<protein>
    <recommendedName>
        <fullName evidence="4">EF-hand domain-containing protein</fullName>
    </recommendedName>
</protein>
<dbReference type="PANTHER" id="PTHR14095">
    <property type="entry name" value="PHOSPHATASE 2A REGULATORY SUBUNIT-RELATED"/>
    <property type="match status" value="1"/>
</dbReference>
<dbReference type="InterPro" id="IPR041534">
    <property type="entry name" value="EF-hand_13"/>
</dbReference>
<dbReference type="PROSITE" id="PS00018">
    <property type="entry name" value="EF_HAND_1"/>
    <property type="match status" value="1"/>
</dbReference>
<feature type="region of interest" description="Disordered" evidence="3">
    <location>
        <begin position="17"/>
        <end position="38"/>
    </location>
</feature>
<keyword evidence="1" id="KW-0479">Metal-binding</keyword>
<reference evidence="5 6" key="1">
    <citation type="journal article" date="2023" name="Nat. Commun.">
        <title>Origin of minicircular mitochondrial genomes in red algae.</title>
        <authorList>
            <person name="Lee Y."/>
            <person name="Cho C.H."/>
            <person name="Lee Y.M."/>
            <person name="Park S.I."/>
            <person name="Yang J.H."/>
            <person name="West J.A."/>
            <person name="Bhattacharya D."/>
            <person name="Yoon H.S."/>
        </authorList>
    </citation>
    <scope>NUCLEOTIDE SEQUENCE [LARGE SCALE GENOMIC DNA]</scope>
    <source>
        <strain evidence="5 6">CCMP1338</strain>
        <tissue evidence="5">Whole cell</tissue>
    </source>
</reference>
<dbReference type="PANTHER" id="PTHR14095:SF0">
    <property type="entry name" value="MIP22305P"/>
    <property type="match status" value="1"/>
</dbReference>
<evidence type="ECO:0000259" key="4">
    <source>
        <dbReference type="PROSITE" id="PS50222"/>
    </source>
</evidence>